<name>A0ABU6YSJ9_9FABA</name>
<sequence>LHHLSRSIPAVQLEHRSDVCIAIDRENLELELVRRKKIQQPIGHSSNWHCASSPNVAQNDALQLLQRIDGLHLEHKRTYGPKPNPVRIPAHLTIRI</sequence>
<dbReference type="EMBL" id="JASCZI010242723">
    <property type="protein sequence ID" value="MED6211908.1"/>
    <property type="molecule type" value="Genomic_DNA"/>
</dbReference>
<gene>
    <name evidence="1" type="ORF">PIB30_078053</name>
</gene>
<accession>A0ABU6YSJ9</accession>
<evidence type="ECO:0000313" key="2">
    <source>
        <dbReference type="Proteomes" id="UP001341840"/>
    </source>
</evidence>
<protein>
    <submittedName>
        <fullName evidence="1">Uncharacterized protein</fullName>
    </submittedName>
</protein>
<reference evidence="1 2" key="1">
    <citation type="journal article" date="2023" name="Plants (Basel)">
        <title>Bridging the Gap: Combining Genomics and Transcriptomics Approaches to Understand Stylosanthes scabra, an Orphan Legume from the Brazilian Caatinga.</title>
        <authorList>
            <person name="Ferreira-Neto J.R.C."/>
            <person name="da Silva M.D."/>
            <person name="Binneck E."/>
            <person name="de Melo N.F."/>
            <person name="da Silva R.H."/>
            <person name="de Melo A.L.T.M."/>
            <person name="Pandolfi V."/>
            <person name="Bustamante F.O."/>
            <person name="Brasileiro-Vidal A.C."/>
            <person name="Benko-Iseppon A.M."/>
        </authorList>
    </citation>
    <scope>NUCLEOTIDE SEQUENCE [LARGE SCALE GENOMIC DNA]</scope>
    <source>
        <tissue evidence="1">Leaves</tissue>
    </source>
</reference>
<comment type="caution">
    <text evidence="1">The sequence shown here is derived from an EMBL/GenBank/DDBJ whole genome shotgun (WGS) entry which is preliminary data.</text>
</comment>
<proteinExistence type="predicted"/>
<keyword evidence="2" id="KW-1185">Reference proteome</keyword>
<dbReference type="Proteomes" id="UP001341840">
    <property type="component" value="Unassembled WGS sequence"/>
</dbReference>
<feature type="non-terminal residue" evidence="1">
    <location>
        <position position="1"/>
    </location>
</feature>
<evidence type="ECO:0000313" key="1">
    <source>
        <dbReference type="EMBL" id="MED6211908.1"/>
    </source>
</evidence>
<organism evidence="1 2">
    <name type="scientific">Stylosanthes scabra</name>
    <dbReference type="NCBI Taxonomy" id="79078"/>
    <lineage>
        <taxon>Eukaryota</taxon>
        <taxon>Viridiplantae</taxon>
        <taxon>Streptophyta</taxon>
        <taxon>Embryophyta</taxon>
        <taxon>Tracheophyta</taxon>
        <taxon>Spermatophyta</taxon>
        <taxon>Magnoliopsida</taxon>
        <taxon>eudicotyledons</taxon>
        <taxon>Gunneridae</taxon>
        <taxon>Pentapetalae</taxon>
        <taxon>rosids</taxon>
        <taxon>fabids</taxon>
        <taxon>Fabales</taxon>
        <taxon>Fabaceae</taxon>
        <taxon>Papilionoideae</taxon>
        <taxon>50 kb inversion clade</taxon>
        <taxon>dalbergioids sensu lato</taxon>
        <taxon>Dalbergieae</taxon>
        <taxon>Pterocarpus clade</taxon>
        <taxon>Stylosanthes</taxon>
    </lineage>
</organism>